<feature type="coiled-coil region" evidence="5">
    <location>
        <begin position="106"/>
        <end position="136"/>
    </location>
</feature>
<evidence type="ECO:0000256" key="3">
    <source>
        <dbReference type="ARBA" id="ARBA00023163"/>
    </source>
</evidence>
<reference evidence="6 7" key="1">
    <citation type="submission" date="2020-03" db="EMBL/GenBank/DDBJ databases">
        <title>Assessment of the enzymatic potential of alkaline-tolerant lipase obtained from Bacillus luteus H11 (technogenic soil) for the bioremediation of saline soils contaminated with petroleum substances.</title>
        <authorList>
            <person name="Kalwasinska A."/>
        </authorList>
    </citation>
    <scope>NUCLEOTIDE SEQUENCE [LARGE SCALE GENOMIC DNA]</scope>
    <source>
        <strain evidence="6 7">H11</strain>
    </source>
</reference>
<dbReference type="PANTHER" id="PTHR38465">
    <property type="entry name" value="HTH-TYPE TRANSCRIPTIONAL REGULATOR MJ1563-RELATED"/>
    <property type="match status" value="1"/>
</dbReference>
<dbReference type="GO" id="GO:0003677">
    <property type="term" value="F:DNA binding"/>
    <property type="evidence" value="ECO:0007669"/>
    <property type="project" value="UniProtKB-UniRule"/>
</dbReference>
<evidence type="ECO:0000256" key="4">
    <source>
        <dbReference type="PIRNR" id="PIRNR006707"/>
    </source>
</evidence>
<dbReference type="InterPro" id="IPR036390">
    <property type="entry name" value="WH_DNA-bd_sf"/>
</dbReference>
<dbReference type="InterPro" id="IPR026282">
    <property type="entry name" value="MJ1563"/>
</dbReference>
<evidence type="ECO:0000256" key="5">
    <source>
        <dbReference type="SAM" id="Coils"/>
    </source>
</evidence>
<protein>
    <recommendedName>
        <fullName evidence="4">HTH-type transcriptional regulator</fullName>
    </recommendedName>
</protein>
<keyword evidence="2 4" id="KW-0238">DNA-binding</keyword>
<dbReference type="PIRSF" id="PIRSF006707">
    <property type="entry name" value="MJ1563"/>
    <property type="match status" value="1"/>
</dbReference>
<evidence type="ECO:0000313" key="6">
    <source>
        <dbReference type="EMBL" id="NJP38713.1"/>
    </source>
</evidence>
<sequence>MDFEAKLDQARSRFTNEIANNISLYDLPASIGRLYGTIFFSEDPVTLDELSRQTGMSKTSMSTGVRTLADANMIEKTWRKGVRKDLYQTDPDWYKSFSTVFIKRWSEASELNLKALRIAKAELEEVREKAGAEIAERAQADIDKLEAAEAYYEWLNEVISLFETDKIYELVPKKEVPAKDV</sequence>
<dbReference type="AlphaFoldDB" id="A0A969PST8"/>
<comment type="caution">
    <text evidence="6">The sequence shown here is derived from an EMBL/GenBank/DDBJ whole genome shotgun (WGS) entry which is preliminary data.</text>
</comment>
<gene>
    <name evidence="6" type="ORF">HCN83_14185</name>
</gene>
<evidence type="ECO:0000256" key="2">
    <source>
        <dbReference type="ARBA" id="ARBA00023125"/>
    </source>
</evidence>
<dbReference type="PANTHER" id="PTHR38465:SF1">
    <property type="entry name" value="HTH-TYPE TRANSCRIPTIONAL REGULATOR MJ1563-RELATED"/>
    <property type="match status" value="1"/>
</dbReference>
<keyword evidence="1 4" id="KW-0805">Transcription regulation</keyword>
<dbReference type="InterPro" id="IPR036388">
    <property type="entry name" value="WH-like_DNA-bd_sf"/>
</dbReference>
<keyword evidence="5" id="KW-0175">Coiled coil</keyword>
<name>A0A969PST8_9BACI</name>
<dbReference type="EMBL" id="JAATHJ010000028">
    <property type="protein sequence ID" value="NJP38713.1"/>
    <property type="molecule type" value="Genomic_DNA"/>
</dbReference>
<dbReference type="Gene3D" id="1.10.10.10">
    <property type="entry name" value="Winged helix-like DNA-binding domain superfamily/Winged helix DNA-binding domain"/>
    <property type="match status" value="1"/>
</dbReference>
<dbReference type="InterPro" id="IPR052362">
    <property type="entry name" value="HTH-GbsR_regulator"/>
</dbReference>
<proteinExistence type="inferred from homology"/>
<dbReference type="RefSeq" id="WP_168008469.1">
    <property type="nucleotide sequence ID" value="NZ_JAATHJ010000028.1"/>
</dbReference>
<dbReference type="Proteomes" id="UP000752012">
    <property type="component" value="Unassembled WGS sequence"/>
</dbReference>
<comment type="similarity">
    <text evidence="4">Belongs to the GbsR family.</text>
</comment>
<evidence type="ECO:0000256" key="1">
    <source>
        <dbReference type="ARBA" id="ARBA00023015"/>
    </source>
</evidence>
<evidence type="ECO:0000313" key="7">
    <source>
        <dbReference type="Proteomes" id="UP000752012"/>
    </source>
</evidence>
<keyword evidence="7" id="KW-1185">Reference proteome</keyword>
<accession>A0A969PST8</accession>
<keyword evidence="3 4" id="KW-0804">Transcription</keyword>
<dbReference type="SUPFAM" id="SSF46785">
    <property type="entry name" value="Winged helix' DNA-binding domain"/>
    <property type="match status" value="1"/>
</dbReference>
<organism evidence="6 7">
    <name type="scientific">Alkalicoccus luteus</name>
    <dbReference type="NCBI Taxonomy" id="1237094"/>
    <lineage>
        <taxon>Bacteria</taxon>
        <taxon>Bacillati</taxon>
        <taxon>Bacillota</taxon>
        <taxon>Bacilli</taxon>
        <taxon>Bacillales</taxon>
        <taxon>Bacillaceae</taxon>
        <taxon>Alkalicoccus</taxon>
    </lineage>
</organism>